<dbReference type="InterPro" id="IPR036397">
    <property type="entry name" value="RNaseH_sf"/>
</dbReference>
<evidence type="ECO:0000256" key="1">
    <source>
        <dbReference type="SAM" id="Phobius"/>
    </source>
</evidence>
<dbReference type="InterPro" id="IPR012337">
    <property type="entry name" value="RNaseH-like_sf"/>
</dbReference>
<protein>
    <recommendedName>
        <fullName evidence="2">RNase H type-1 domain-containing protein</fullName>
    </recommendedName>
</protein>
<evidence type="ECO:0000313" key="4">
    <source>
        <dbReference type="Proteomes" id="UP000596661"/>
    </source>
</evidence>
<keyword evidence="1" id="KW-0472">Membrane</keyword>
<dbReference type="Proteomes" id="UP000596661">
    <property type="component" value="Chromosome 3"/>
</dbReference>
<evidence type="ECO:0000259" key="2">
    <source>
        <dbReference type="Pfam" id="PF13456"/>
    </source>
</evidence>
<dbReference type="AlphaFoldDB" id="A0A803P4X2"/>
<feature type="transmembrane region" description="Helical" evidence="1">
    <location>
        <begin position="46"/>
        <end position="63"/>
    </location>
</feature>
<reference evidence="3" key="2">
    <citation type="submission" date="2021-03" db="UniProtKB">
        <authorList>
            <consortium name="EnsemblPlants"/>
        </authorList>
    </citation>
    <scope>IDENTIFICATION</scope>
</reference>
<keyword evidence="1" id="KW-0812">Transmembrane</keyword>
<feature type="transmembrane region" description="Helical" evidence="1">
    <location>
        <begin position="96"/>
        <end position="114"/>
    </location>
</feature>
<dbReference type="CDD" id="cd06222">
    <property type="entry name" value="RNase_H_like"/>
    <property type="match status" value="1"/>
</dbReference>
<name>A0A803P4X2_CANSA</name>
<dbReference type="Gene3D" id="3.30.420.10">
    <property type="entry name" value="Ribonuclease H-like superfamily/Ribonuclease H"/>
    <property type="match status" value="1"/>
</dbReference>
<evidence type="ECO:0000313" key="3">
    <source>
        <dbReference type="EnsemblPlants" id="cds.evm.model.03.1340"/>
    </source>
</evidence>
<dbReference type="PANTHER" id="PTHR33116:SF86">
    <property type="entry name" value="REVERSE TRANSCRIPTASE DOMAIN-CONTAINING PROTEIN"/>
    <property type="match status" value="1"/>
</dbReference>
<dbReference type="SUPFAM" id="SSF53098">
    <property type="entry name" value="Ribonuclease H-like"/>
    <property type="match status" value="1"/>
</dbReference>
<dbReference type="EnsemblPlants" id="evm.model.03.1340">
    <property type="protein sequence ID" value="cds.evm.model.03.1340"/>
    <property type="gene ID" value="evm.TU.03.1340"/>
</dbReference>
<dbReference type="Pfam" id="PF13456">
    <property type="entry name" value="RVT_3"/>
    <property type="match status" value="1"/>
</dbReference>
<keyword evidence="4" id="KW-1185">Reference proteome</keyword>
<feature type="domain" description="RNase H type-1" evidence="2">
    <location>
        <begin position="377"/>
        <end position="497"/>
    </location>
</feature>
<proteinExistence type="predicted"/>
<dbReference type="PANTHER" id="PTHR33116">
    <property type="entry name" value="REVERSE TRANSCRIPTASE ZINC-BINDING DOMAIN-CONTAINING PROTEIN-RELATED-RELATED"/>
    <property type="match status" value="1"/>
</dbReference>
<dbReference type="GO" id="GO:0004523">
    <property type="term" value="F:RNA-DNA hybrid ribonuclease activity"/>
    <property type="evidence" value="ECO:0007669"/>
    <property type="project" value="InterPro"/>
</dbReference>
<organism evidence="3 4">
    <name type="scientific">Cannabis sativa</name>
    <name type="common">Hemp</name>
    <name type="synonym">Marijuana</name>
    <dbReference type="NCBI Taxonomy" id="3483"/>
    <lineage>
        <taxon>Eukaryota</taxon>
        <taxon>Viridiplantae</taxon>
        <taxon>Streptophyta</taxon>
        <taxon>Embryophyta</taxon>
        <taxon>Tracheophyta</taxon>
        <taxon>Spermatophyta</taxon>
        <taxon>Magnoliopsida</taxon>
        <taxon>eudicotyledons</taxon>
        <taxon>Gunneridae</taxon>
        <taxon>Pentapetalae</taxon>
        <taxon>rosids</taxon>
        <taxon>fabids</taxon>
        <taxon>Rosales</taxon>
        <taxon>Cannabaceae</taxon>
        <taxon>Cannabis</taxon>
    </lineage>
</organism>
<dbReference type="InterPro" id="IPR044730">
    <property type="entry name" value="RNase_H-like_dom_plant"/>
</dbReference>
<accession>A0A803P4X2</accession>
<reference evidence="3" key="1">
    <citation type="submission" date="2018-11" db="EMBL/GenBank/DDBJ databases">
        <authorList>
            <person name="Grassa J C."/>
        </authorList>
    </citation>
    <scope>NUCLEOTIDE SEQUENCE [LARGE SCALE GENOMIC DNA]</scope>
</reference>
<keyword evidence="1" id="KW-1133">Transmembrane helix</keyword>
<dbReference type="GO" id="GO:0003676">
    <property type="term" value="F:nucleic acid binding"/>
    <property type="evidence" value="ECO:0007669"/>
    <property type="project" value="InterPro"/>
</dbReference>
<dbReference type="EMBL" id="UZAU01000295">
    <property type="status" value="NOT_ANNOTATED_CDS"/>
    <property type="molecule type" value="Genomic_DNA"/>
</dbReference>
<dbReference type="InterPro" id="IPR002156">
    <property type="entry name" value="RNaseH_domain"/>
</dbReference>
<sequence>MHSLSHRKSGRLGWMALKLDMAKAFDRVEWVFVRRVMEKFSFPQRFINLVMACVSTATFSFSINQQVFPLSFTSKLNSANPVDIHLELKFPEEPRLFLISSLLMIAFSLALLLLKLRLSSSKFFMIIALPLDSWLPTSFHSKLESMMAQFWWGGTEHNRKIHWKAWSSLCFSKFHGGLGFRSMKAFNQAMLAKQAWRLLQYPHSLVATLLKSRYFPHSSFLNSGKGHGPSLVWSRYGKLHYLRHHSDANMTVSDLLTPTKEWNHALLQATFPADVSQAILTISLTNISAPDAYYWSLTPHGTYTINSDAPLSRRNSWLHAGFSSSLAQVLHELTDYIDQYQSCNKKVSTIRQLQDVSLLSNGSVPSAPTYTLQLSVDAAQDTQLNKMGFGMSIQTNTWEVLLNLAMPWRGINTLLLMEAQALHFALSWCHAHSLYPDSIVSDCKVLVDYICNNDTHNLHLNTFVTEINSLLSYFPKAFISYIPRGANEAAHCLARKALGLDQEALWKSCSLQL</sequence>
<dbReference type="Gramene" id="evm.model.03.1340">
    <property type="protein sequence ID" value="cds.evm.model.03.1340"/>
    <property type="gene ID" value="evm.TU.03.1340"/>
</dbReference>